<dbReference type="InterPro" id="IPR013154">
    <property type="entry name" value="ADH-like_N"/>
</dbReference>
<feature type="domain" description="Alcohol dehydrogenase-like N-terminal" evidence="6">
    <location>
        <begin position="29"/>
        <end position="138"/>
    </location>
</feature>
<comment type="similarity">
    <text evidence="2">Belongs to the zinc-containing alcohol dehydrogenase family.</text>
</comment>
<dbReference type="GO" id="GO:0046872">
    <property type="term" value="F:metal ion binding"/>
    <property type="evidence" value="ECO:0007669"/>
    <property type="project" value="UniProtKB-KW"/>
</dbReference>
<dbReference type="Proteomes" id="UP000316080">
    <property type="component" value="Unassembled WGS sequence"/>
</dbReference>
<dbReference type="Proteomes" id="UP000317265">
    <property type="component" value="Unassembled WGS sequence"/>
</dbReference>
<proteinExistence type="inferred from homology"/>
<reference evidence="7 9" key="2">
    <citation type="journal article" date="2019" name="Nat. Microbiol.">
        <title>Wide diversity of methane and short-chain alkane metabolisms in uncultured archaea.</title>
        <authorList>
            <person name="Borrel G."/>
            <person name="Adam P.S."/>
            <person name="McKay L.J."/>
            <person name="Chen L.X."/>
            <person name="Sierra-Garcia I.N."/>
            <person name="Sieber C.M."/>
            <person name="Letourneur Q."/>
            <person name="Ghozlane A."/>
            <person name="Andersen G.L."/>
            <person name="Li W.J."/>
            <person name="Hallam S.J."/>
            <person name="Muyzer G."/>
            <person name="de Oliveira V.M."/>
            <person name="Inskeep W.P."/>
            <person name="Banfield J.F."/>
            <person name="Gribaldo S."/>
        </authorList>
    </citation>
    <scope>NUCLEOTIDE SEQUENCE [LARGE SCALE GENOMIC DNA]</scope>
    <source>
        <strain evidence="7">Verst-YHS</strain>
    </source>
</reference>
<evidence type="ECO:0000313" key="10">
    <source>
        <dbReference type="Proteomes" id="UP000317265"/>
    </source>
</evidence>
<dbReference type="CDD" id="cd08298">
    <property type="entry name" value="CAD2"/>
    <property type="match status" value="1"/>
</dbReference>
<dbReference type="InterPro" id="IPR011032">
    <property type="entry name" value="GroES-like_sf"/>
</dbReference>
<dbReference type="EMBL" id="QNVI01000061">
    <property type="protein sequence ID" value="TDA37946.1"/>
    <property type="molecule type" value="Genomic_DNA"/>
</dbReference>
<dbReference type="EC" id="1.-.-.-" evidence="7"/>
<accession>A0A520KGZ8</accession>
<dbReference type="GO" id="GO:0004022">
    <property type="term" value="F:alcohol dehydrogenase (NAD+) activity"/>
    <property type="evidence" value="ECO:0007669"/>
    <property type="project" value="TreeGrafter"/>
</dbReference>
<dbReference type="NCBIfam" id="TIGR02822">
    <property type="entry name" value="adh_fam_2"/>
    <property type="match status" value="1"/>
</dbReference>
<evidence type="ECO:0000259" key="6">
    <source>
        <dbReference type="Pfam" id="PF08240"/>
    </source>
</evidence>
<dbReference type="SUPFAM" id="SSF50129">
    <property type="entry name" value="GroES-like"/>
    <property type="match status" value="1"/>
</dbReference>
<evidence type="ECO:0000256" key="5">
    <source>
        <dbReference type="ARBA" id="ARBA00023002"/>
    </source>
</evidence>
<evidence type="ECO:0000256" key="3">
    <source>
        <dbReference type="ARBA" id="ARBA00022723"/>
    </source>
</evidence>
<dbReference type="InterPro" id="IPR036291">
    <property type="entry name" value="NAD(P)-bd_dom_sf"/>
</dbReference>
<evidence type="ECO:0000256" key="4">
    <source>
        <dbReference type="ARBA" id="ARBA00022833"/>
    </source>
</evidence>
<dbReference type="EMBL" id="RXIH01000001">
    <property type="protein sequence ID" value="RZN57838.1"/>
    <property type="molecule type" value="Genomic_DNA"/>
</dbReference>
<comment type="caution">
    <text evidence="7">The sequence shown here is derived from an EMBL/GenBank/DDBJ whole genome shotgun (WGS) entry which is preliminary data.</text>
</comment>
<organism evidence="7 9">
    <name type="scientific">Thermoproteota archaeon</name>
    <dbReference type="NCBI Taxonomy" id="2056631"/>
    <lineage>
        <taxon>Archaea</taxon>
        <taxon>Thermoproteota</taxon>
    </lineage>
</organism>
<dbReference type="AlphaFoldDB" id="A0A520KGZ8"/>
<protein>
    <submittedName>
        <fullName evidence="7 8">Alcohol dehydrogenase</fullName>
        <ecNumber evidence="7">1.-.-.-</ecNumber>
    </submittedName>
</protein>
<dbReference type="GO" id="GO:0005737">
    <property type="term" value="C:cytoplasm"/>
    <property type="evidence" value="ECO:0007669"/>
    <property type="project" value="TreeGrafter"/>
</dbReference>
<keyword evidence="5 7" id="KW-0560">Oxidoreductase</keyword>
<dbReference type="PANTHER" id="PTHR42940">
    <property type="entry name" value="ALCOHOL DEHYDROGENASE 1-RELATED"/>
    <property type="match status" value="1"/>
</dbReference>
<sequence length="337" mass="37739">MKAMVLKSISQIENKPLILEDIEVPEPSNNQILVRINVCGICRTELDEIEGRLPPKLPIIPGHQIIGRVYEIGSSVKKFKKNDRVGIAWIYYTCGNCKFCKNGLENLCNNFIGTGHGVDGGYAEYIVINEDFAYSIPDVFSDIEAAPLLCAGAIGYRALKLTGMKDGDIIGLYGFGSSAHILFQVIRYLFPNSKIFVFTKRKGDLPSELAIKMGANWVGETGETPPEKLNCAIDTTPSSFPVREALRNLEKGGRLVMNLIRKEEMINNLDYTIHLWEEKEIKSVTNITRKDIKEFFEIAAKIPIKPEVKTFSLEEANEALLMLKYGKYRGSGVLLIR</sequence>
<evidence type="ECO:0000256" key="1">
    <source>
        <dbReference type="ARBA" id="ARBA00001947"/>
    </source>
</evidence>
<dbReference type="PANTHER" id="PTHR42940:SF8">
    <property type="entry name" value="VACUOLAR PROTEIN SORTING-ASSOCIATED PROTEIN 11"/>
    <property type="match status" value="1"/>
</dbReference>
<dbReference type="InterPro" id="IPR014187">
    <property type="entry name" value="ADH_Zn_typ-2"/>
</dbReference>
<comment type="cofactor">
    <cofactor evidence="1">
        <name>Zn(2+)</name>
        <dbReference type="ChEBI" id="CHEBI:29105"/>
    </cofactor>
</comment>
<name>A0A520KGZ8_9CREN</name>
<dbReference type="Pfam" id="PF08240">
    <property type="entry name" value="ADH_N"/>
    <property type="match status" value="1"/>
</dbReference>
<evidence type="ECO:0000313" key="7">
    <source>
        <dbReference type="EMBL" id="RZN57838.1"/>
    </source>
</evidence>
<evidence type="ECO:0000313" key="8">
    <source>
        <dbReference type="EMBL" id="TDA37946.1"/>
    </source>
</evidence>
<reference evidence="8 10" key="1">
    <citation type="journal article" date="2019" name="Nat. Microbiol.">
        <title>Expanding anaerobic alkane metabolism in the domain of Archaea.</title>
        <authorList>
            <person name="Wang Y."/>
            <person name="Wegener G."/>
            <person name="Hou J."/>
            <person name="Wang F."/>
            <person name="Xiao X."/>
        </authorList>
    </citation>
    <scope>NUCLEOTIDE SEQUENCE [LARGE SCALE GENOMIC DNA]</scope>
    <source>
        <strain evidence="8">WYZ-LMO11</strain>
    </source>
</reference>
<gene>
    <name evidence="8" type="ORF">DSO09_05415</name>
    <name evidence="7" type="ORF">EF809_00050</name>
</gene>
<dbReference type="Gene3D" id="3.90.180.10">
    <property type="entry name" value="Medium-chain alcohol dehydrogenases, catalytic domain"/>
    <property type="match status" value="1"/>
</dbReference>
<evidence type="ECO:0000256" key="2">
    <source>
        <dbReference type="ARBA" id="ARBA00008072"/>
    </source>
</evidence>
<keyword evidence="3" id="KW-0479">Metal-binding</keyword>
<evidence type="ECO:0000313" key="9">
    <source>
        <dbReference type="Proteomes" id="UP000316080"/>
    </source>
</evidence>
<dbReference type="SUPFAM" id="SSF51735">
    <property type="entry name" value="NAD(P)-binding Rossmann-fold domains"/>
    <property type="match status" value="1"/>
</dbReference>
<dbReference type="Gene3D" id="3.40.50.720">
    <property type="entry name" value="NAD(P)-binding Rossmann-like Domain"/>
    <property type="match status" value="1"/>
</dbReference>
<keyword evidence="4" id="KW-0862">Zinc</keyword>